<evidence type="ECO:0000313" key="2">
    <source>
        <dbReference type="Proteomes" id="UP000479710"/>
    </source>
</evidence>
<comment type="caution">
    <text evidence="1">The sequence shown here is derived from an EMBL/GenBank/DDBJ whole genome shotgun (WGS) entry which is preliminary data.</text>
</comment>
<protein>
    <submittedName>
        <fullName evidence="1">Uncharacterized protein</fullName>
    </submittedName>
</protein>
<sequence>MVANQEAAAEEPAPGAAVLDPMRLASRWLSQPDRANDAAEPTRIQIVKQAAGNHSIRYLKSGADGSGGGGGAWACCLVVEISGVKSEIGIPDSIRFVGIAEAAFLPRLGFERGGAEAMCSRVWFSGEEERGEVAAYKGSRRKRTAARPLLQCGFASVPFYGTAAAVGGRVCFRCT</sequence>
<name>A0A6G1BPX1_9ORYZ</name>
<accession>A0A6G1BPX1</accession>
<evidence type="ECO:0000313" key="1">
    <source>
        <dbReference type="EMBL" id="KAF0889824.1"/>
    </source>
</evidence>
<organism evidence="1 2">
    <name type="scientific">Oryza meyeriana var. granulata</name>
    <dbReference type="NCBI Taxonomy" id="110450"/>
    <lineage>
        <taxon>Eukaryota</taxon>
        <taxon>Viridiplantae</taxon>
        <taxon>Streptophyta</taxon>
        <taxon>Embryophyta</taxon>
        <taxon>Tracheophyta</taxon>
        <taxon>Spermatophyta</taxon>
        <taxon>Magnoliopsida</taxon>
        <taxon>Liliopsida</taxon>
        <taxon>Poales</taxon>
        <taxon>Poaceae</taxon>
        <taxon>BOP clade</taxon>
        <taxon>Oryzoideae</taxon>
        <taxon>Oryzeae</taxon>
        <taxon>Oryzinae</taxon>
        <taxon>Oryza</taxon>
        <taxon>Oryza meyeriana</taxon>
    </lineage>
</organism>
<dbReference type="EMBL" id="SPHZ02000012">
    <property type="protein sequence ID" value="KAF0889824.1"/>
    <property type="molecule type" value="Genomic_DNA"/>
</dbReference>
<keyword evidence="2" id="KW-1185">Reference proteome</keyword>
<dbReference type="Proteomes" id="UP000479710">
    <property type="component" value="Unassembled WGS sequence"/>
</dbReference>
<proteinExistence type="predicted"/>
<reference evidence="1 2" key="1">
    <citation type="submission" date="2019-11" db="EMBL/GenBank/DDBJ databases">
        <title>Whole genome sequence of Oryza granulata.</title>
        <authorList>
            <person name="Li W."/>
        </authorList>
    </citation>
    <scope>NUCLEOTIDE SEQUENCE [LARGE SCALE GENOMIC DNA]</scope>
    <source>
        <strain evidence="2">cv. Menghai</strain>
        <tissue evidence="1">Leaf</tissue>
    </source>
</reference>
<dbReference type="AlphaFoldDB" id="A0A6G1BPX1"/>
<gene>
    <name evidence="1" type="ORF">E2562_033215</name>
</gene>